<name>A0A9D0ZC84_9FIRM</name>
<dbReference type="Proteomes" id="UP000824262">
    <property type="component" value="Unassembled WGS sequence"/>
</dbReference>
<proteinExistence type="inferred from homology"/>
<dbReference type="GO" id="GO:0005524">
    <property type="term" value="F:ATP binding"/>
    <property type="evidence" value="ECO:0007669"/>
    <property type="project" value="UniProtKB-UniRule"/>
</dbReference>
<accession>A0A9D0ZC84</accession>
<evidence type="ECO:0000313" key="5">
    <source>
        <dbReference type="EMBL" id="HIQ77679.1"/>
    </source>
</evidence>
<evidence type="ECO:0000313" key="6">
    <source>
        <dbReference type="Proteomes" id="UP000824262"/>
    </source>
</evidence>
<dbReference type="SUPFAM" id="SSF160527">
    <property type="entry name" value="V-type ATPase subunit E-like"/>
    <property type="match status" value="1"/>
</dbReference>
<gene>
    <name evidence="4" type="primary">atpE</name>
    <name evidence="5" type="ORF">IAB77_00295</name>
</gene>
<dbReference type="InterPro" id="IPR002842">
    <property type="entry name" value="ATPase_V1_Esu"/>
</dbReference>
<dbReference type="Pfam" id="PF01991">
    <property type="entry name" value="vATP-synt_E"/>
    <property type="match status" value="1"/>
</dbReference>
<dbReference type="GO" id="GO:0042777">
    <property type="term" value="P:proton motive force-driven plasma membrane ATP synthesis"/>
    <property type="evidence" value="ECO:0007669"/>
    <property type="project" value="UniProtKB-UniRule"/>
</dbReference>
<dbReference type="AlphaFoldDB" id="A0A9D0ZC84"/>
<dbReference type="GO" id="GO:0046933">
    <property type="term" value="F:proton-transporting ATP synthase activity, rotational mechanism"/>
    <property type="evidence" value="ECO:0007669"/>
    <property type="project" value="UniProtKB-UniRule"/>
</dbReference>
<dbReference type="GO" id="GO:0046961">
    <property type="term" value="F:proton-transporting ATPase activity, rotational mechanism"/>
    <property type="evidence" value="ECO:0007669"/>
    <property type="project" value="InterPro"/>
</dbReference>
<dbReference type="Gene3D" id="3.30.2320.30">
    <property type="entry name" value="ATP synthase, E subunit, C-terminal"/>
    <property type="match status" value="1"/>
</dbReference>
<evidence type="ECO:0000256" key="2">
    <source>
        <dbReference type="ARBA" id="ARBA00022448"/>
    </source>
</evidence>
<reference evidence="5" key="1">
    <citation type="submission" date="2020-10" db="EMBL/GenBank/DDBJ databases">
        <authorList>
            <person name="Gilroy R."/>
        </authorList>
    </citation>
    <scope>NUCLEOTIDE SEQUENCE</scope>
    <source>
        <strain evidence="5">ChiBcolR7-354</strain>
    </source>
</reference>
<keyword evidence="3 4" id="KW-0406">Ion transport</keyword>
<dbReference type="EMBL" id="DVGA01000004">
    <property type="protein sequence ID" value="HIQ77679.1"/>
    <property type="molecule type" value="Genomic_DNA"/>
</dbReference>
<evidence type="ECO:0000256" key="3">
    <source>
        <dbReference type="ARBA" id="ARBA00023065"/>
    </source>
</evidence>
<comment type="caution">
    <text evidence="5">The sequence shown here is derived from an EMBL/GenBank/DDBJ whole genome shotgun (WGS) entry which is preliminary data.</text>
</comment>
<reference evidence="5" key="2">
    <citation type="journal article" date="2021" name="PeerJ">
        <title>Extensive microbial diversity within the chicken gut microbiome revealed by metagenomics and culture.</title>
        <authorList>
            <person name="Gilroy R."/>
            <person name="Ravi A."/>
            <person name="Getino M."/>
            <person name="Pursley I."/>
            <person name="Horton D.L."/>
            <person name="Alikhan N.F."/>
            <person name="Baker D."/>
            <person name="Gharbi K."/>
            <person name="Hall N."/>
            <person name="Watson M."/>
            <person name="Adriaenssens E.M."/>
            <person name="Foster-Nyarko E."/>
            <person name="Jarju S."/>
            <person name="Secka A."/>
            <person name="Antonio M."/>
            <person name="Oren A."/>
            <person name="Chaudhuri R.R."/>
            <person name="La Ragione R."/>
            <person name="Hildebrand F."/>
            <person name="Pallen M.J."/>
        </authorList>
    </citation>
    <scope>NUCLEOTIDE SEQUENCE</scope>
    <source>
        <strain evidence="5">ChiBcolR7-354</strain>
    </source>
</reference>
<comment type="function">
    <text evidence="4">Produces ATP from ADP in the presence of a proton gradient across the membrane.</text>
</comment>
<dbReference type="HAMAP" id="MF_00311">
    <property type="entry name" value="ATP_synth_E_arch"/>
    <property type="match status" value="1"/>
</dbReference>
<sequence>MNGIEKITARITADAEAECRAIREESEKKCAEIRAENDKKAQEEYWRLVRAGVKDTEQRVQRMARTAALEAKKSVLSMKQDAVSRAFNEAQKLISTLPEADYVAFLAREAAEASVTGEEEVILSAADRAKVGAKAVRRANELLSEKGRTAVLTLSDETRPMSGGLILKQGDIEVNCTVDTLLDLSRGELAARVAEVLFEG</sequence>
<dbReference type="InterPro" id="IPR038495">
    <property type="entry name" value="ATPase_E_C"/>
</dbReference>
<keyword evidence="4" id="KW-0375">Hydrogen ion transport</keyword>
<comment type="similarity">
    <text evidence="1 4">Belongs to the V-ATPase E subunit family.</text>
</comment>
<evidence type="ECO:0000256" key="4">
    <source>
        <dbReference type="HAMAP-Rule" id="MF_00311"/>
    </source>
</evidence>
<evidence type="ECO:0000256" key="1">
    <source>
        <dbReference type="ARBA" id="ARBA00005901"/>
    </source>
</evidence>
<dbReference type="GO" id="GO:0033178">
    <property type="term" value="C:proton-transporting two-sector ATPase complex, catalytic domain"/>
    <property type="evidence" value="ECO:0007669"/>
    <property type="project" value="InterPro"/>
</dbReference>
<keyword evidence="4" id="KW-0066">ATP synthesis</keyword>
<organism evidence="5 6">
    <name type="scientific">Candidatus Scatomorpha intestinavium</name>
    <dbReference type="NCBI Taxonomy" id="2840922"/>
    <lineage>
        <taxon>Bacteria</taxon>
        <taxon>Bacillati</taxon>
        <taxon>Bacillota</taxon>
        <taxon>Clostridia</taxon>
        <taxon>Eubacteriales</taxon>
        <taxon>Candidatus Scatomorpha</taxon>
    </lineage>
</organism>
<protein>
    <recommendedName>
        <fullName evidence="4">V-type proton ATPase subunit E</fullName>
    </recommendedName>
    <alternativeName>
        <fullName evidence="4">V-ATPase subunit E</fullName>
    </alternativeName>
</protein>
<keyword evidence="2 4" id="KW-0813">Transport</keyword>
<dbReference type="Gene3D" id="1.20.5.620">
    <property type="entry name" value="F1F0 ATP synthase subunit B, membrane domain"/>
    <property type="match status" value="1"/>
</dbReference>